<dbReference type="Pfam" id="PF13517">
    <property type="entry name" value="FG-GAP_3"/>
    <property type="match status" value="1"/>
</dbReference>
<evidence type="ECO:0000313" key="4">
    <source>
        <dbReference type="Proteomes" id="UP000663828"/>
    </source>
</evidence>
<dbReference type="InterPro" id="IPR013517">
    <property type="entry name" value="FG-GAP"/>
</dbReference>
<dbReference type="PANTHER" id="PTHR46580:SF4">
    <property type="entry name" value="ATP_GTP-BINDING PROTEIN"/>
    <property type="match status" value="1"/>
</dbReference>
<feature type="transmembrane region" description="Helical" evidence="2">
    <location>
        <begin position="102"/>
        <end position="123"/>
    </location>
</feature>
<dbReference type="Gene3D" id="2.130.10.130">
    <property type="entry name" value="Integrin alpha, N-terminal"/>
    <property type="match status" value="1"/>
</dbReference>
<keyword evidence="1" id="KW-0732">Signal</keyword>
<evidence type="ECO:0000256" key="2">
    <source>
        <dbReference type="SAM" id="Phobius"/>
    </source>
</evidence>
<dbReference type="PANTHER" id="PTHR46580">
    <property type="entry name" value="SENSOR KINASE-RELATED"/>
    <property type="match status" value="1"/>
</dbReference>
<protein>
    <submittedName>
        <fullName evidence="3">Uncharacterized protein</fullName>
    </submittedName>
</protein>
<feature type="transmembrane region" description="Helical" evidence="2">
    <location>
        <begin position="179"/>
        <end position="201"/>
    </location>
</feature>
<gene>
    <name evidence="3" type="ORF">XAT740_LOCUS18963</name>
</gene>
<dbReference type="Proteomes" id="UP000663828">
    <property type="component" value="Unassembled WGS sequence"/>
</dbReference>
<dbReference type="EMBL" id="CAJNOR010001280">
    <property type="protein sequence ID" value="CAF1112934.1"/>
    <property type="molecule type" value="Genomic_DNA"/>
</dbReference>
<comment type="caution">
    <text evidence="3">The sequence shown here is derived from an EMBL/GenBank/DDBJ whole genome shotgun (WGS) entry which is preliminary data.</text>
</comment>
<organism evidence="3 4">
    <name type="scientific">Adineta ricciae</name>
    <name type="common">Rotifer</name>
    <dbReference type="NCBI Taxonomy" id="249248"/>
    <lineage>
        <taxon>Eukaryota</taxon>
        <taxon>Metazoa</taxon>
        <taxon>Spiralia</taxon>
        <taxon>Gnathifera</taxon>
        <taxon>Rotifera</taxon>
        <taxon>Eurotatoria</taxon>
        <taxon>Bdelloidea</taxon>
        <taxon>Adinetida</taxon>
        <taxon>Adinetidae</taxon>
        <taxon>Adineta</taxon>
    </lineage>
</organism>
<keyword evidence="2" id="KW-0812">Transmembrane</keyword>
<keyword evidence="4" id="KW-1185">Reference proteome</keyword>
<evidence type="ECO:0000313" key="3">
    <source>
        <dbReference type="EMBL" id="CAF1112934.1"/>
    </source>
</evidence>
<evidence type="ECO:0000256" key="1">
    <source>
        <dbReference type="ARBA" id="ARBA00022729"/>
    </source>
</evidence>
<dbReference type="AlphaFoldDB" id="A0A814Q0Y7"/>
<proteinExistence type="predicted"/>
<sequence length="600" mass="68663">ETNSINGLKVGRTPSESLFASTLECFYGPSCIELFEKYTNSTKSVHLSIKNMKQFSLNTTVQQLVDKLFIEDWNKTTNYSSYYETCSPSSCSYTYIQKFNPFHALTLAIGFQGGMSILLRWICPKLVRIIFKIYKHRKREQNIVQPIIATQNTSTDGIPCHLETKANSSSTIQRPWKTIFIWILVIAIIIATLIVFSILFAKFQLTAETTSTTISTSSIITMPNNITRPNSTRNCQLKFQLKSIYRWIDADLSMKSMTADFNGDLRDEIVLLPSYSNKILIISPHRDEDFQIRIVPLEDSVTHLLIGDFNNDDYLDLVTIDCTERIHIHLGKSDYTFQSPITATSTDYQTVFRQLNSGDLNHDGFLDIVLVFDTSPKLRVLLGHGNGSFSQQYDIDMPSELTAIMWSIYIKDCNNDSYLDIIVAYENGRSIYVYFGNDSGIFEMKRIYKSFDYVMVRSSLIVDDLNNDGQLDFLIFYMNCDSITIIYKIDYERLDLVVEHTIDLGITVEGPYVIATDLDGDRNKDIVVLAGSAKSLFVFLGDGNGNFKRKANFTSEVFTHYMSEYVYIVVNNFTRYKQKDIVFYNMINQTIDAVLTENQC</sequence>
<accession>A0A814Q0Y7</accession>
<feature type="non-terminal residue" evidence="3">
    <location>
        <position position="1"/>
    </location>
</feature>
<dbReference type="InterPro" id="IPR028994">
    <property type="entry name" value="Integrin_alpha_N"/>
</dbReference>
<dbReference type="SUPFAM" id="SSF69318">
    <property type="entry name" value="Integrin alpha N-terminal domain"/>
    <property type="match status" value="2"/>
</dbReference>
<keyword evidence="2" id="KW-1133">Transmembrane helix</keyword>
<name>A0A814Q0Y7_ADIRI</name>
<reference evidence="3" key="1">
    <citation type="submission" date="2021-02" db="EMBL/GenBank/DDBJ databases">
        <authorList>
            <person name="Nowell W R."/>
        </authorList>
    </citation>
    <scope>NUCLEOTIDE SEQUENCE</scope>
</reference>
<keyword evidence="2" id="KW-0472">Membrane</keyword>